<dbReference type="AlphaFoldDB" id="A0A067M7E8"/>
<evidence type="ECO:0000313" key="1">
    <source>
        <dbReference type="EMBL" id="KDQ11474.1"/>
    </source>
</evidence>
<accession>A0A067M7E8</accession>
<dbReference type="InParanoid" id="A0A067M7E8"/>
<dbReference type="Proteomes" id="UP000027195">
    <property type="component" value="Unassembled WGS sequence"/>
</dbReference>
<gene>
    <name evidence="1" type="ORF">BOTBODRAFT_35345</name>
</gene>
<proteinExistence type="predicted"/>
<reference evidence="2" key="1">
    <citation type="journal article" date="2014" name="Proc. Natl. Acad. Sci. U.S.A.">
        <title>Extensive sampling of basidiomycete genomes demonstrates inadequacy of the white-rot/brown-rot paradigm for wood decay fungi.</title>
        <authorList>
            <person name="Riley R."/>
            <person name="Salamov A.A."/>
            <person name="Brown D.W."/>
            <person name="Nagy L.G."/>
            <person name="Floudas D."/>
            <person name="Held B.W."/>
            <person name="Levasseur A."/>
            <person name="Lombard V."/>
            <person name="Morin E."/>
            <person name="Otillar R."/>
            <person name="Lindquist E.A."/>
            <person name="Sun H."/>
            <person name="LaButti K.M."/>
            <person name="Schmutz J."/>
            <person name="Jabbour D."/>
            <person name="Luo H."/>
            <person name="Baker S.E."/>
            <person name="Pisabarro A.G."/>
            <person name="Walton J.D."/>
            <person name="Blanchette R.A."/>
            <person name="Henrissat B."/>
            <person name="Martin F."/>
            <person name="Cullen D."/>
            <person name="Hibbett D.S."/>
            <person name="Grigoriev I.V."/>
        </authorList>
    </citation>
    <scope>NUCLEOTIDE SEQUENCE [LARGE SCALE GENOMIC DNA]</scope>
    <source>
        <strain evidence="2">FD-172 SS1</strain>
    </source>
</reference>
<dbReference type="EMBL" id="KL198058">
    <property type="protein sequence ID" value="KDQ11474.1"/>
    <property type="molecule type" value="Genomic_DNA"/>
</dbReference>
<sequence length="84" mass="9088">MSPPLQIISIGCAAVIVAAKAFWLHPGVTKESHITLASQHYFQSSTAEHVRVAILKAFEGPLALYDTPESVATLQQVVLKNQMS</sequence>
<name>A0A067M7E8_BOTB1</name>
<protein>
    <submittedName>
        <fullName evidence="1">Uncharacterized protein</fullName>
    </submittedName>
</protein>
<organism evidence="1 2">
    <name type="scientific">Botryobasidium botryosum (strain FD-172 SS1)</name>
    <dbReference type="NCBI Taxonomy" id="930990"/>
    <lineage>
        <taxon>Eukaryota</taxon>
        <taxon>Fungi</taxon>
        <taxon>Dikarya</taxon>
        <taxon>Basidiomycota</taxon>
        <taxon>Agaricomycotina</taxon>
        <taxon>Agaricomycetes</taxon>
        <taxon>Cantharellales</taxon>
        <taxon>Botryobasidiaceae</taxon>
        <taxon>Botryobasidium</taxon>
    </lineage>
</organism>
<keyword evidence="2" id="KW-1185">Reference proteome</keyword>
<dbReference type="HOGENOM" id="CLU_126089_1_0_1"/>
<evidence type="ECO:0000313" key="2">
    <source>
        <dbReference type="Proteomes" id="UP000027195"/>
    </source>
</evidence>